<keyword evidence="2" id="KW-1185">Reference proteome</keyword>
<evidence type="ECO:0000313" key="1">
    <source>
        <dbReference type="EMBL" id="MEQ2209611.1"/>
    </source>
</evidence>
<proteinExistence type="predicted"/>
<dbReference type="Proteomes" id="UP001434883">
    <property type="component" value="Unassembled WGS sequence"/>
</dbReference>
<gene>
    <name evidence="1" type="ORF">XENOCAPTIV_001481</name>
</gene>
<organism evidence="1 2">
    <name type="scientific">Xenoophorus captivus</name>
    <dbReference type="NCBI Taxonomy" id="1517983"/>
    <lineage>
        <taxon>Eukaryota</taxon>
        <taxon>Metazoa</taxon>
        <taxon>Chordata</taxon>
        <taxon>Craniata</taxon>
        <taxon>Vertebrata</taxon>
        <taxon>Euteleostomi</taxon>
        <taxon>Actinopterygii</taxon>
        <taxon>Neopterygii</taxon>
        <taxon>Teleostei</taxon>
        <taxon>Neoteleostei</taxon>
        <taxon>Acanthomorphata</taxon>
        <taxon>Ovalentaria</taxon>
        <taxon>Atherinomorphae</taxon>
        <taxon>Cyprinodontiformes</taxon>
        <taxon>Goodeidae</taxon>
        <taxon>Xenoophorus</taxon>
    </lineage>
</organism>
<name>A0ABV0RN59_9TELE</name>
<reference evidence="1 2" key="1">
    <citation type="submission" date="2021-06" db="EMBL/GenBank/DDBJ databases">
        <authorList>
            <person name="Palmer J.M."/>
        </authorList>
    </citation>
    <scope>NUCLEOTIDE SEQUENCE [LARGE SCALE GENOMIC DNA]</scope>
    <source>
        <strain evidence="1 2">XC_2019</strain>
        <tissue evidence="1">Muscle</tissue>
    </source>
</reference>
<evidence type="ECO:0000313" key="2">
    <source>
        <dbReference type="Proteomes" id="UP001434883"/>
    </source>
</evidence>
<sequence length="102" mass="11506">MHALLVTHPIYFQSGGLGCYASKNGSNGLYITKVTLNKGIYTATLFETHIQMITCIQGLAKVSIPLQHFHILSCYPRLLCIFIAFDVIDQHKVVHNCEREQK</sequence>
<dbReference type="EMBL" id="JAHRIN010051555">
    <property type="protein sequence ID" value="MEQ2209611.1"/>
    <property type="molecule type" value="Genomic_DNA"/>
</dbReference>
<accession>A0ABV0RN59</accession>
<protein>
    <submittedName>
        <fullName evidence="1">Uncharacterized protein</fullName>
    </submittedName>
</protein>
<comment type="caution">
    <text evidence="1">The sequence shown here is derived from an EMBL/GenBank/DDBJ whole genome shotgun (WGS) entry which is preliminary data.</text>
</comment>